<feature type="domain" description="DUF4382" evidence="2">
    <location>
        <begin position="39"/>
        <end position="176"/>
    </location>
</feature>
<dbReference type="HOGENOM" id="CLU_072066_0_0_6"/>
<dbReference type="Pfam" id="PF14321">
    <property type="entry name" value="DUF4382"/>
    <property type="match status" value="1"/>
</dbReference>
<organism evidence="3">
    <name type="scientific">Shewanella sp. (strain MR-7)</name>
    <dbReference type="NCBI Taxonomy" id="60481"/>
    <lineage>
        <taxon>Bacteria</taxon>
        <taxon>Pseudomonadati</taxon>
        <taxon>Pseudomonadota</taxon>
        <taxon>Gammaproteobacteria</taxon>
        <taxon>Alteromonadales</taxon>
        <taxon>Shewanellaceae</taxon>
        <taxon>Shewanella</taxon>
    </lineage>
</organism>
<sequence length="333" mass="36120">MKCSNFILLFLSIFLVACGGNSDTSNNPSPNTPTTGSSTGTLSIALSDAPMRGVTGVMLQLDELVMTDESNVQHHYSLQGQHVDLIDYQGSHSLKVVDGLTMPIGNYHNVYMSVIQGDGNNGCYVEDDQGIHAMQVQDGRIPLMDFAVVANQHHSFTAEIGLYMGLHQDQEHNYTLSHHGSWSVNNRYMGHLLGEVDPQWIAECETQHSAMLPINSEYMHLAYLYPNTVTSLTQMGDVNDAMSAGHISAIAVAPLRQDSAGNWYFEMGYLPEGTYRVDYSCLGDLDDPHRDDINSGLFSMFADAGTVTIDAGADGGSHTVMQCGRGNGGHHGG</sequence>
<feature type="signal peptide" evidence="1">
    <location>
        <begin position="1"/>
        <end position="19"/>
    </location>
</feature>
<accession>Q0HV39</accession>
<evidence type="ECO:0000313" key="3">
    <source>
        <dbReference type="EMBL" id="ABI43016.1"/>
    </source>
</evidence>
<dbReference type="InterPro" id="IPR025491">
    <property type="entry name" value="DUF4382"/>
</dbReference>
<gene>
    <name evidence="3" type="ordered locus">Shewmr7_2028</name>
</gene>
<name>Q0HV39_SHESR</name>
<protein>
    <recommendedName>
        <fullName evidence="2">DUF4382 domain-containing protein</fullName>
    </recommendedName>
</protein>
<proteinExistence type="predicted"/>
<dbReference type="EMBL" id="CP000444">
    <property type="protein sequence ID" value="ABI43016.1"/>
    <property type="molecule type" value="Genomic_DNA"/>
</dbReference>
<evidence type="ECO:0000256" key="1">
    <source>
        <dbReference type="SAM" id="SignalP"/>
    </source>
</evidence>
<evidence type="ECO:0000259" key="2">
    <source>
        <dbReference type="Pfam" id="PF14321"/>
    </source>
</evidence>
<dbReference type="AlphaFoldDB" id="Q0HV39"/>
<feature type="chain" id="PRO_5004173394" description="DUF4382 domain-containing protein" evidence="1">
    <location>
        <begin position="20"/>
        <end position="333"/>
    </location>
</feature>
<reference evidence="3" key="1">
    <citation type="submission" date="2006-08" db="EMBL/GenBank/DDBJ databases">
        <title>Complete sequence of Chromosome1 of Shewanella sp. MR-7.</title>
        <authorList>
            <consortium name="US DOE Joint Genome Institute"/>
            <person name="Copeland A."/>
            <person name="Lucas S."/>
            <person name="Lapidus A."/>
            <person name="Barry K."/>
            <person name="Detter J.C."/>
            <person name="Glavina del Rio T."/>
            <person name="Hammon N."/>
            <person name="Israni S."/>
            <person name="Dalin E."/>
            <person name="Tice H."/>
            <person name="Pitluck S."/>
            <person name="Kiss H."/>
            <person name="Brettin T."/>
            <person name="Bruce D."/>
            <person name="Han C."/>
            <person name="Tapia R."/>
            <person name="Gilna P."/>
            <person name="Schmutz J."/>
            <person name="Larimer F."/>
            <person name="Land M."/>
            <person name="Hauser L."/>
            <person name="Kyrpides N."/>
            <person name="Mikhailova N."/>
            <person name="Nealson K."/>
            <person name="Konstantinidis K."/>
            <person name="Klappenbach J."/>
            <person name="Tiedje J."/>
            <person name="Richardson P."/>
        </authorList>
    </citation>
    <scope>NUCLEOTIDE SEQUENCE</scope>
    <source>
        <strain evidence="3">MR-7</strain>
    </source>
</reference>
<dbReference type="KEGG" id="shm:Shewmr7_2028"/>
<keyword evidence="1" id="KW-0732">Signal</keyword>
<dbReference type="PROSITE" id="PS51257">
    <property type="entry name" value="PROKAR_LIPOPROTEIN"/>
    <property type="match status" value="1"/>
</dbReference>